<protein>
    <submittedName>
        <fullName evidence="1">Pyridoxamine 5'-phosphate oxidase family protein</fullName>
    </submittedName>
</protein>
<accession>A0ABD5SHG1</accession>
<sequence>MDRIEFVYTIGMNDQELEDHLARADTGVLALAADGAAYAFPVAHHYEDETLYVRLSTDGSSTKMSYHDDTDSACFTLYDVDSAGRS</sequence>
<dbReference type="Proteomes" id="UP001596383">
    <property type="component" value="Unassembled WGS sequence"/>
</dbReference>
<organism evidence="1 2">
    <name type="scientific">Natrinema soli</name>
    <dbReference type="NCBI Taxonomy" id="1930624"/>
    <lineage>
        <taxon>Archaea</taxon>
        <taxon>Methanobacteriati</taxon>
        <taxon>Methanobacteriota</taxon>
        <taxon>Stenosarchaea group</taxon>
        <taxon>Halobacteria</taxon>
        <taxon>Halobacteriales</taxon>
        <taxon>Natrialbaceae</taxon>
        <taxon>Natrinema</taxon>
    </lineage>
</organism>
<dbReference type="AlphaFoldDB" id="A0ABD5SHG1"/>
<evidence type="ECO:0000313" key="2">
    <source>
        <dbReference type="Proteomes" id="UP001596383"/>
    </source>
</evidence>
<gene>
    <name evidence="1" type="ORF">ACFQE6_06745</name>
</gene>
<keyword evidence="2" id="KW-1185">Reference proteome</keyword>
<name>A0ABD5SHG1_9EURY</name>
<proteinExistence type="predicted"/>
<dbReference type="InterPro" id="IPR012349">
    <property type="entry name" value="Split_barrel_FMN-bd"/>
</dbReference>
<evidence type="ECO:0000313" key="1">
    <source>
        <dbReference type="EMBL" id="MFC6764730.1"/>
    </source>
</evidence>
<dbReference type="EMBL" id="JBHSWV010000098">
    <property type="protein sequence ID" value="MFC6764730.1"/>
    <property type="molecule type" value="Genomic_DNA"/>
</dbReference>
<dbReference type="SUPFAM" id="SSF50475">
    <property type="entry name" value="FMN-binding split barrel"/>
    <property type="match status" value="1"/>
</dbReference>
<reference evidence="1 2" key="1">
    <citation type="journal article" date="2019" name="Int. J. Syst. Evol. Microbiol.">
        <title>The Global Catalogue of Microorganisms (GCM) 10K type strain sequencing project: providing services to taxonomists for standard genome sequencing and annotation.</title>
        <authorList>
            <consortium name="The Broad Institute Genomics Platform"/>
            <consortium name="The Broad Institute Genome Sequencing Center for Infectious Disease"/>
            <person name="Wu L."/>
            <person name="Ma J."/>
        </authorList>
    </citation>
    <scope>NUCLEOTIDE SEQUENCE [LARGE SCALE GENOMIC DNA]</scope>
    <source>
        <strain evidence="1 2">LMG 29247</strain>
    </source>
</reference>
<dbReference type="Pfam" id="PF12900">
    <property type="entry name" value="Pyridox_ox_2"/>
    <property type="match status" value="1"/>
</dbReference>
<comment type="caution">
    <text evidence="1">The sequence shown here is derived from an EMBL/GenBank/DDBJ whole genome shotgun (WGS) entry which is preliminary data.</text>
</comment>
<dbReference type="Gene3D" id="2.30.110.10">
    <property type="entry name" value="Electron Transport, Fmn-binding Protein, Chain A"/>
    <property type="match status" value="1"/>
</dbReference>
<dbReference type="RefSeq" id="WP_273737790.1">
    <property type="nucleotide sequence ID" value="NZ_JAQIVI010000098.1"/>
</dbReference>
<dbReference type="InterPro" id="IPR024747">
    <property type="entry name" value="Pyridox_Oxase-rel"/>
</dbReference>